<evidence type="ECO:0000313" key="3">
    <source>
        <dbReference type="Proteomes" id="UP000664859"/>
    </source>
</evidence>
<reference evidence="2" key="1">
    <citation type="submission" date="2021-02" db="EMBL/GenBank/DDBJ databases">
        <title>First Annotated Genome of the Yellow-green Alga Tribonema minus.</title>
        <authorList>
            <person name="Mahan K.M."/>
        </authorList>
    </citation>
    <scope>NUCLEOTIDE SEQUENCE</scope>
    <source>
        <strain evidence="2">UTEX B ZZ1240</strain>
    </source>
</reference>
<organism evidence="2 3">
    <name type="scientific">Tribonema minus</name>
    <dbReference type="NCBI Taxonomy" id="303371"/>
    <lineage>
        <taxon>Eukaryota</taxon>
        <taxon>Sar</taxon>
        <taxon>Stramenopiles</taxon>
        <taxon>Ochrophyta</taxon>
        <taxon>PX clade</taxon>
        <taxon>Xanthophyceae</taxon>
        <taxon>Tribonematales</taxon>
        <taxon>Tribonemataceae</taxon>
        <taxon>Tribonema</taxon>
    </lineage>
</organism>
<keyword evidence="3" id="KW-1185">Reference proteome</keyword>
<comment type="caution">
    <text evidence="2">The sequence shown here is derived from an EMBL/GenBank/DDBJ whole genome shotgun (WGS) entry which is preliminary data.</text>
</comment>
<name>A0A836CCP7_9STRA</name>
<evidence type="ECO:0000256" key="1">
    <source>
        <dbReference type="SAM" id="MobiDB-lite"/>
    </source>
</evidence>
<dbReference type="AlphaFoldDB" id="A0A836CCP7"/>
<gene>
    <name evidence="2" type="ORF">JKP88DRAFT_246865</name>
</gene>
<proteinExistence type="predicted"/>
<dbReference type="Proteomes" id="UP000664859">
    <property type="component" value="Unassembled WGS sequence"/>
</dbReference>
<accession>A0A836CCP7</accession>
<sequence length="119" mass="12957">MAWAQCTWARALTFVIGGAALAATLLFFLRDRSPPCCGAKAWQQTFQARCRTKRDLKILLDSTLPVQGSSKKAHRCRKQLPSPRAPSPLSTRDTFWSPASVLTTAAFECESRTAAGTAA</sequence>
<evidence type="ECO:0000313" key="2">
    <source>
        <dbReference type="EMBL" id="KAG5180248.1"/>
    </source>
</evidence>
<feature type="region of interest" description="Disordered" evidence="1">
    <location>
        <begin position="66"/>
        <end position="94"/>
    </location>
</feature>
<protein>
    <submittedName>
        <fullName evidence="2">Uncharacterized protein</fullName>
    </submittedName>
</protein>
<dbReference type="EMBL" id="JAFCMP010000401">
    <property type="protein sequence ID" value="KAG5180248.1"/>
    <property type="molecule type" value="Genomic_DNA"/>
</dbReference>